<dbReference type="PANTHER" id="PTHR41729">
    <property type="entry name" value="GLUTAMYL-TRNA SYNTHETASE"/>
    <property type="match status" value="1"/>
</dbReference>
<evidence type="ECO:0000313" key="2">
    <source>
        <dbReference type="Proteomes" id="UP001580928"/>
    </source>
</evidence>
<organism evidence="1 2">
    <name type="scientific">Albibacterium profundi</name>
    <dbReference type="NCBI Taxonomy" id="3134906"/>
    <lineage>
        <taxon>Bacteria</taxon>
        <taxon>Pseudomonadati</taxon>
        <taxon>Bacteroidota</taxon>
        <taxon>Sphingobacteriia</taxon>
        <taxon>Sphingobacteriales</taxon>
        <taxon>Sphingobacteriaceae</taxon>
        <taxon>Albibacterium</taxon>
    </lineage>
</organism>
<gene>
    <name evidence="1" type="ORF">WKR92_01150</name>
</gene>
<protein>
    <submittedName>
        <fullName evidence="1">DUF4202 domain-containing protein</fullName>
    </submittedName>
</protein>
<comment type="caution">
    <text evidence="1">The sequence shown here is derived from an EMBL/GenBank/DDBJ whole genome shotgun (WGS) entry which is preliminary data.</text>
</comment>
<reference evidence="1 2" key="1">
    <citation type="submission" date="2024-04" db="EMBL/GenBank/DDBJ databases">
        <title>Albibacterium profundi sp. nov., isolated from sediment of the Challenger Deep of Mariana Trench.</title>
        <authorList>
            <person name="Wang Y."/>
        </authorList>
    </citation>
    <scope>NUCLEOTIDE SEQUENCE [LARGE SCALE GENOMIC DNA]</scope>
    <source>
        <strain evidence="1 2">RHL897</strain>
    </source>
</reference>
<dbReference type="Proteomes" id="UP001580928">
    <property type="component" value="Unassembled WGS sequence"/>
</dbReference>
<name>A0ABV5CAJ1_9SPHI</name>
<proteinExistence type="predicted"/>
<evidence type="ECO:0000313" key="1">
    <source>
        <dbReference type="EMBL" id="MFB5944430.1"/>
    </source>
</evidence>
<dbReference type="PANTHER" id="PTHR41729:SF1">
    <property type="entry name" value="GLUTAMYL-TRNA SYNTHETASE"/>
    <property type="match status" value="1"/>
</dbReference>
<dbReference type="RefSeq" id="WP_375556011.1">
    <property type="nucleotide sequence ID" value="NZ_JBBVGT010000001.1"/>
</dbReference>
<keyword evidence="2" id="KW-1185">Reference proteome</keyword>
<dbReference type="InterPro" id="IPR025255">
    <property type="entry name" value="DUF4202"/>
</dbReference>
<sequence>MNKLAIAFERFDAYNEQDPNTYTWEGRTYPQEYFLAQKLHESVISLDPQASEALLLASRCQHIGRWEIPRDRYPEGRNAYLAWRKALADFHANKASAILKEVGYTIALIEEVRKLILKKKIKLNSDVQTLENALCLVFLNYQFESFFPKYSAEKMVNILRKSLLKMDEKGRAEALKLEYSAQGLKYVQDALALIA</sequence>
<dbReference type="Pfam" id="PF13875">
    <property type="entry name" value="DUF4202"/>
    <property type="match status" value="1"/>
</dbReference>
<accession>A0ABV5CAJ1</accession>
<dbReference type="EMBL" id="JBBVGT010000001">
    <property type="protein sequence ID" value="MFB5944430.1"/>
    <property type="molecule type" value="Genomic_DNA"/>
</dbReference>